<sequence>MLLFSSCSKEDDSSILVEENSKTATLSFGAVVNDLMSGKAALKQAMELPECSENAPATVEVILSLNGVNVVGDVGVPESINVNPTPYDYDSDGEDEYFTDESSELELEPGDYVLEYFQVLDGTGTVIWAAPIDTGTPGDYSGLVDAALPLDISLGAGVKKYVPIDVVCYDDRFVNLYGYLFFDIEGTEAIELCLFGNVCDENGRHAPANYRFDVWMYSGDAANPWGTALFDENDPYVNTIGVNNDGDDYAEPLCVFLPDSGGEDVYYGELYLIENGSSTLIREGQFTDADVTGLFDGESNTNYYHFREGCAGADSTPLFGEPGGGEGPEITADTQIYIYFDSSGSMNSTLAPLQEMRNTLLKDALLPLYDNDEDAYDEKVEVISRGTERTFDFLNIEGDTPDGNVISLVFQDEAVNVYTHSGPSWDENYPRTSTFESDITTLISRVNSFPANYYRGVIFQVATPGYPGATQFHDLITYVQNGTGNYSGNYGLSSRIEFGYVYEVNPGASAEYYRDLIVNALEDLGYDL</sequence>
<reference evidence="1" key="2">
    <citation type="submission" date="2020-09" db="EMBL/GenBank/DDBJ databases">
        <authorList>
            <person name="Sun Q."/>
            <person name="Kim S."/>
        </authorList>
    </citation>
    <scope>NUCLEOTIDE SEQUENCE</scope>
    <source>
        <strain evidence="1">KCTC 12719</strain>
    </source>
</reference>
<protein>
    <submittedName>
        <fullName evidence="1">Uncharacterized protein</fullName>
    </submittedName>
</protein>
<name>A0A918SAI0_9FLAO</name>
<accession>A0A918SAI0</accession>
<dbReference type="AlphaFoldDB" id="A0A918SAI0"/>
<dbReference type="Proteomes" id="UP000610456">
    <property type="component" value="Unassembled WGS sequence"/>
</dbReference>
<organism evidence="1 2">
    <name type="scientific">Salinimicrobium marinum</name>
    <dbReference type="NCBI Taxonomy" id="680283"/>
    <lineage>
        <taxon>Bacteria</taxon>
        <taxon>Pseudomonadati</taxon>
        <taxon>Bacteroidota</taxon>
        <taxon>Flavobacteriia</taxon>
        <taxon>Flavobacteriales</taxon>
        <taxon>Flavobacteriaceae</taxon>
        <taxon>Salinimicrobium</taxon>
    </lineage>
</organism>
<dbReference type="EMBL" id="BMXB01000002">
    <property type="protein sequence ID" value="GHA29220.1"/>
    <property type="molecule type" value="Genomic_DNA"/>
</dbReference>
<reference evidence="1" key="1">
    <citation type="journal article" date="2014" name="Int. J. Syst. Evol. Microbiol.">
        <title>Complete genome sequence of Corynebacterium casei LMG S-19264T (=DSM 44701T), isolated from a smear-ripened cheese.</title>
        <authorList>
            <consortium name="US DOE Joint Genome Institute (JGI-PGF)"/>
            <person name="Walter F."/>
            <person name="Albersmeier A."/>
            <person name="Kalinowski J."/>
            <person name="Ruckert C."/>
        </authorList>
    </citation>
    <scope>NUCLEOTIDE SEQUENCE</scope>
    <source>
        <strain evidence="1">KCTC 12719</strain>
    </source>
</reference>
<evidence type="ECO:0000313" key="1">
    <source>
        <dbReference type="EMBL" id="GHA29220.1"/>
    </source>
</evidence>
<keyword evidence="2" id="KW-1185">Reference proteome</keyword>
<gene>
    <name evidence="1" type="ORF">GCM10007103_08040</name>
</gene>
<comment type="caution">
    <text evidence="1">The sequence shown here is derived from an EMBL/GenBank/DDBJ whole genome shotgun (WGS) entry which is preliminary data.</text>
</comment>
<proteinExistence type="predicted"/>
<evidence type="ECO:0000313" key="2">
    <source>
        <dbReference type="Proteomes" id="UP000610456"/>
    </source>
</evidence>